<evidence type="ECO:0000256" key="3">
    <source>
        <dbReference type="HAMAP-Rule" id="MF_02225"/>
    </source>
</evidence>
<comment type="pathway">
    <text evidence="3 4">Cofactor biosynthesis; coenzyme A biosynthesis; CoA from (R)-pantothenate: step 3/5.</text>
</comment>
<keyword evidence="3" id="KW-0460">Magnesium</keyword>
<feature type="binding site" evidence="3">
    <location>
        <position position="287"/>
    </location>
    <ligand>
        <name>CTP</name>
        <dbReference type="ChEBI" id="CHEBI:37563"/>
    </ligand>
</feature>
<dbReference type="GO" id="GO:0015937">
    <property type="term" value="P:coenzyme A biosynthetic process"/>
    <property type="evidence" value="ECO:0007669"/>
    <property type="project" value="UniProtKB-UniRule"/>
</dbReference>
<dbReference type="SUPFAM" id="SSF52507">
    <property type="entry name" value="Homo-oligomeric flavin-containing Cys decarboxylases, HFCD"/>
    <property type="match status" value="1"/>
</dbReference>
<feature type="domain" description="DNA/pantothenate metabolism flavoprotein C-terminal" evidence="6">
    <location>
        <begin position="184"/>
        <end position="399"/>
    </location>
</feature>
<feature type="domain" description="Flavoprotein" evidence="5">
    <location>
        <begin position="1"/>
        <end position="171"/>
    </location>
</feature>
<feature type="region of interest" description="Phosphopantothenoylcysteine decarboxylase" evidence="3">
    <location>
        <begin position="1"/>
        <end position="188"/>
    </location>
</feature>
<dbReference type="OrthoDB" id="9802554at2"/>
<dbReference type="InterPro" id="IPR007085">
    <property type="entry name" value="DNA/pantothenate-metab_flavo_C"/>
</dbReference>
<gene>
    <name evidence="3" type="primary">coaBC</name>
    <name evidence="7" type="ordered locus">Jden_1316</name>
</gene>
<dbReference type="InterPro" id="IPR035929">
    <property type="entry name" value="CoaB-like_sf"/>
</dbReference>
<dbReference type="SUPFAM" id="SSF102645">
    <property type="entry name" value="CoaB-like"/>
    <property type="match status" value="1"/>
</dbReference>
<comment type="similarity">
    <text evidence="3 4">In the C-terminal section; belongs to the PPC synthetase family.</text>
</comment>
<dbReference type="PANTHER" id="PTHR14359:SF6">
    <property type="entry name" value="PHOSPHOPANTOTHENOYLCYSTEINE DECARBOXYLASE"/>
    <property type="match status" value="1"/>
</dbReference>
<proteinExistence type="inferred from homology"/>
<dbReference type="EMBL" id="CP001706">
    <property type="protein sequence ID" value="ACV08972.1"/>
    <property type="molecule type" value="Genomic_DNA"/>
</dbReference>
<protein>
    <recommendedName>
        <fullName evidence="3">Coenzyme A biosynthesis bifunctional protein CoaBC</fullName>
    </recommendedName>
    <alternativeName>
        <fullName evidence="3">DNA/pantothenate metabolism flavoprotein</fullName>
    </alternativeName>
    <alternativeName>
        <fullName evidence="3">Phosphopantothenoylcysteine synthetase/decarboxylase</fullName>
        <shortName evidence="3">PPCS-PPCDC</shortName>
    </alternativeName>
    <domain>
        <recommendedName>
            <fullName evidence="3">Phosphopantothenoylcysteine decarboxylase</fullName>
            <shortName evidence="3">PPC decarboxylase</shortName>
            <shortName evidence="3">PPC-DC</shortName>
            <ecNumber evidence="3">4.1.1.36</ecNumber>
        </recommendedName>
        <alternativeName>
            <fullName evidence="3">CoaC</fullName>
        </alternativeName>
    </domain>
    <domain>
        <recommendedName>
            <fullName evidence="3">Phosphopantothenate--cysteine ligase</fullName>
            <ecNumber evidence="3">6.3.2.5</ecNumber>
        </recommendedName>
        <alternativeName>
            <fullName evidence="3">CoaB</fullName>
        </alternativeName>
        <alternativeName>
            <fullName evidence="3">Phosphopantothenoylcysteine synthetase</fullName>
            <shortName evidence="3">PPC synthetase</shortName>
            <shortName evidence="3">PPC-S</shortName>
        </alternativeName>
    </domain>
</protein>
<feature type="region of interest" description="Phosphopantothenate--cysteine ligase" evidence="3">
    <location>
        <begin position="189"/>
        <end position="417"/>
    </location>
</feature>
<dbReference type="eggNOG" id="COG0452">
    <property type="taxonomic scope" value="Bacteria"/>
</dbReference>
<sequence>MNIVVGVGAGIAAYKVAHVVRLFTEQGHHVRVVPTPGSLHFVGQATWEALSGQPATTSVFDHVPDVDHIHIGQHADLIVIAPATADLISRLATGRADDLLTATALVTTAPVVLAPAMHTEMWQHPATQHNVKTLKKRGVTVLDPATGRLTGKDTGPGRLPEPPEIVTRALAAHAASTSTAHQDLTGRTVLVTAGGTREPIDPVRFLGNRSSGRQGVAIAAAAHRRGATVTLIGAHLTVPTPPGIDLIPVTTAEQMHTAVLAHAPSSDIIIMAAAVADYRPIHVLPTKAKKDGTGLTHIELTANPDILADIATNRRRAGQLIVGFAAETGDDTGSVIEHGIAKAQRKGADLLAINEVGTHTGFGDVPNTITLVTNTGQVLDSISGTKDDVANHILNTVVHLLSTDGDVPTSNSPHTPV</sequence>
<dbReference type="Pfam" id="PF04127">
    <property type="entry name" value="DFP"/>
    <property type="match status" value="1"/>
</dbReference>
<dbReference type="GO" id="GO:0004632">
    <property type="term" value="F:phosphopantothenate--cysteine ligase activity"/>
    <property type="evidence" value="ECO:0007669"/>
    <property type="project" value="UniProtKB-UniRule"/>
</dbReference>
<keyword evidence="3 4" id="KW-0285">Flavoprotein</keyword>
<dbReference type="NCBIfam" id="TIGR00521">
    <property type="entry name" value="coaBC_dfp"/>
    <property type="match status" value="1"/>
</dbReference>
<dbReference type="EC" id="6.3.2.5" evidence="3"/>
<dbReference type="KEGG" id="jde:Jden_1316"/>
<feature type="binding site" evidence="3">
    <location>
        <position position="324"/>
    </location>
    <ligand>
        <name>CTP</name>
        <dbReference type="ChEBI" id="CHEBI:37563"/>
    </ligand>
</feature>
<keyword evidence="2 3" id="KW-0456">Lyase</keyword>
<accession>C7R4B5</accession>
<comment type="catalytic activity">
    <reaction evidence="3 4">
        <text>(R)-4'-phosphopantothenate + L-cysteine + CTP = N-[(R)-4-phosphopantothenoyl]-L-cysteine + CMP + diphosphate + H(+)</text>
        <dbReference type="Rhea" id="RHEA:19397"/>
        <dbReference type="ChEBI" id="CHEBI:10986"/>
        <dbReference type="ChEBI" id="CHEBI:15378"/>
        <dbReference type="ChEBI" id="CHEBI:33019"/>
        <dbReference type="ChEBI" id="CHEBI:35235"/>
        <dbReference type="ChEBI" id="CHEBI:37563"/>
        <dbReference type="ChEBI" id="CHEBI:59458"/>
        <dbReference type="ChEBI" id="CHEBI:60377"/>
        <dbReference type="EC" id="6.3.2.5"/>
    </reaction>
</comment>
<evidence type="ECO:0000313" key="8">
    <source>
        <dbReference type="Proteomes" id="UP000000628"/>
    </source>
</evidence>
<comment type="cofactor">
    <cofactor evidence="3">
        <name>Mg(2+)</name>
        <dbReference type="ChEBI" id="CHEBI:18420"/>
    </cofactor>
</comment>
<dbReference type="Gene3D" id="3.40.50.1950">
    <property type="entry name" value="Flavin prenyltransferase-like"/>
    <property type="match status" value="1"/>
</dbReference>
<dbReference type="AlphaFoldDB" id="C7R4B5"/>
<dbReference type="InterPro" id="IPR003382">
    <property type="entry name" value="Flavoprotein"/>
</dbReference>
<evidence type="ECO:0000256" key="4">
    <source>
        <dbReference type="RuleBase" id="RU364078"/>
    </source>
</evidence>
<evidence type="ECO:0000256" key="1">
    <source>
        <dbReference type="ARBA" id="ARBA00022793"/>
    </source>
</evidence>
<dbReference type="InterPro" id="IPR005252">
    <property type="entry name" value="CoaBC"/>
</dbReference>
<comment type="caution">
    <text evidence="3">Lacks conserved residue(s) required for the propagation of feature annotation.</text>
</comment>
<comment type="function">
    <text evidence="3">Catalyzes two sequential steps in the biosynthesis of coenzyme A. In the first step cysteine is conjugated to 4'-phosphopantothenate to form 4-phosphopantothenoylcysteine. In the second step the latter compound is decarboxylated to form 4'-phosphopantotheine.</text>
</comment>
<dbReference type="EC" id="4.1.1.36" evidence="3"/>
<evidence type="ECO:0000313" key="7">
    <source>
        <dbReference type="EMBL" id="ACV08972.1"/>
    </source>
</evidence>
<keyword evidence="3 4" id="KW-0288">FMN</keyword>
<dbReference type="GO" id="GO:0010181">
    <property type="term" value="F:FMN binding"/>
    <property type="evidence" value="ECO:0007669"/>
    <property type="project" value="UniProtKB-UniRule"/>
</dbReference>
<dbReference type="UniPathway" id="UPA00241">
    <property type="reaction ID" value="UER00353"/>
</dbReference>
<dbReference type="GO" id="GO:0004633">
    <property type="term" value="F:phosphopantothenoylcysteine decarboxylase activity"/>
    <property type="evidence" value="ECO:0007669"/>
    <property type="project" value="UniProtKB-UniRule"/>
</dbReference>
<evidence type="ECO:0000259" key="5">
    <source>
        <dbReference type="Pfam" id="PF02441"/>
    </source>
</evidence>
<keyword evidence="8" id="KW-1185">Reference proteome</keyword>
<comment type="cofactor">
    <cofactor evidence="3">
        <name>FMN</name>
        <dbReference type="ChEBI" id="CHEBI:58210"/>
    </cofactor>
    <text evidence="3">Binds 1 FMN per subunit.</text>
</comment>
<dbReference type="Gene3D" id="3.40.50.10300">
    <property type="entry name" value="CoaB-like"/>
    <property type="match status" value="1"/>
</dbReference>
<keyword evidence="3 4" id="KW-0436">Ligase</keyword>
<feature type="binding site" evidence="3">
    <location>
        <position position="346"/>
    </location>
    <ligand>
        <name>CTP</name>
        <dbReference type="ChEBI" id="CHEBI:37563"/>
    </ligand>
</feature>
<evidence type="ECO:0000256" key="2">
    <source>
        <dbReference type="ARBA" id="ARBA00023239"/>
    </source>
</evidence>
<organism evidence="7 8">
    <name type="scientific">Jonesia denitrificans (strain ATCC 14870 / DSM 20603 / BCRC 15368 / CIP 55.134 / JCM 11481 / NBRC 15587 / NCTC 10816 / Prevot 55134)</name>
    <name type="common">Listeria denitrificans</name>
    <dbReference type="NCBI Taxonomy" id="471856"/>
    <lineage>
        <taxon>Bacteria</taxon>
        <taxon>Bacillati</taxon>
        <taxon>Actinomycetota</taxon>
        <taxon>Actinomycetes</taxon>
        <taxon>Micrococcales</taxon>
        <taxon>Jonesiaceae</taxon>
        <taxon>Jonesia</taxon>
    </lineage>
</organism>
<dbReference type="RefSeq" id="WP_015771600.1">
    <property type="nucleotide sequence ID" value="NC_013174.1"/>
</dbReference>
<reference evidence="7 8" key="1">
    <citation type="journal article" date="2009" name="Stand. Genomic Sci.">
        <title>Complete genome sequence of Jonesia denitrificans type strain (Prevot 55134).</title>
        <authorList>
            <person name="Pukall R."/>
            <person name="Gehrich-Schroter G."/>
            <person name="Lapidus A."/>
            <person name="Nolan M."/>
            <person name="Glavina Del Rio T."/>
            <person name="Lucas S."/>
            <person name="Chen F."/>
            <person name="Tice H."/>
            <person name="Pitluck S."/>
            <person name="Cheng J.F."/>
            <person name="Copeland A."/>
            <person name="Saunders E."/>
            <person name="Brettin T."/>
            <person name="Detter J.C."/>
            <person name="Bruce D."/>
            <person name="Goodwin L."/>
            <person name="Pati A."/>
            <person name="Ivanova N."/>
            <person name="Mavromatis K."/>
            <person name="Ovchinnikova G."/>
            <person name="Chen A."/>
            <person name="Palaniappan K."/>
            <person name="Land M."/>
            <person name="Hauser L."/>
            <person name="Chang Y.J."/>
            <person name="Jeffries C.D."/>
            <person name="Chain P."/>
            <person name="Goker M."/>
            <person name="Bristow J."/>
            <person name="Eisen J.A."/>
            <person name="Markowitz V."/>
            <person name="Hugenholtz P."/>
            <person name="Kyrpides N.C."/>
            <person name="Klenk H.P."/>
            <person name="Han C."/>
        </authorList>
    </citation>
    <scope>NUCLEOTIDE SEQUENCE [LARGE SCALE GENOMIC DNA]</scope>
    <source>
        <strain evidence="8">ATCC 14870 / DSM 20603 / BCRC 15368 / CIP 55.134 / JCM 11481 / NBRC 15587 / NCTC 10816 / Prevot 55134</strain>
    </source>
</reference>
<evidence type="ECO:0000259" key="6">
    <source>
        <dbReference type="Pfam" id="PF04127"/>
    </source>
</evidence>
<keyword evidence="3" id="KW-0479">Metal-binding</keyword>
<dbReference type="InterPro" id="IPR036551">
    <property type="entry name" value="Flavin_trans-like"/>
</dbReference>
<dbReference type="PANTHER" id="PTHR14359">
    <property type="entry name" value="HOMO-OLIGOMERIC FLAVIN CONTAINING CYS DECARBOXYLASE FAMILY"/>
    <property type="match status" value="1"/>
</dbReference>
<comment type="function">
    <text evidence="4">Catalyzes two steps in the biosynthesis of coenzyme A. In the first step cysteine is conjugated to 4'-phosphopantothenate to form 4-phosphopantothenoylcysteine, in the latter compound is decarboxylated to form 4'-phosphopantotheine.</text>
</comment>
<comment type="similarity">
    <text evidence="3 4">In the N-terminal section; belongs to the HFCD (homo-oligomeric flavin containing Cys decarboxylase) superfamily.</text>
</comment>
<keyword evidence="1 3" id="KW-0210">Decarboxylase</keyword>
<dbReference type="Proteomes" id="UP000000628">
    <property type="component" value="Chromosome"/>
</dbReference>
<dbReference type="HAMAP" id="MF_02225">
    <property type="entry name" value="CoaBC"/>
    <property type="match status" value="1"/>
</dbReference>
<dbReference type="HOGENOM" id="CLU_033319_0_3_11"/>
<comment type="pathway">
    <text evidence="3 4">Cofactor biosynthesis; coenzyme A biosynthesis; CoA from (R)-pantothenate: step 2/5.</text>
</comment>
<dbReference type="GO" id="GO:0046872">
    <property type="term" value="F:metal ion binding"/>
    <property type="evidence" value="ECO:0007669"/>
    <property type="project" value="UniProtKB-KW"/>
</dbReference>
<comment type="catalytic activity">
    <reaction evidence="3 4">
        <text>N-[(R)-4-phosphopantothenoyl]-L-cysteine + H(+) = (R)-4'-phosphopantetheine + CO2</text>
        <dbReference type="Rhea" id="RHEA:16793"/>
        <dbReference type="ChEBI" id="CHEBI:15378"/>
        <dbReference type="ChEBI" id="CHEBI:16526"/>
        <dbReference type="ChEBI" id="CHEBI:59458"/>
        <dbReference type="ChEBI" id="CHEBI:61723"/>
        <dbReference type="EC" id="4.1.1.36"/>
    </reaction>
</comment>
<dbReference type="GO" id="GO:0015941">
    <property type="term" value="P:pantothenate catabolic process"/>
    <property type="evidence" value="ECO:0007669"/>
    <property type="project" value="InterPro"/>
</dbReference>
<feature type="binding site" evidence="3">
    <location>
        <position position="277"/>
    </location>
    <ligand>
        <name>CTP</name>
        <dbReference type="ChEBI" id="CHEBI:37563"/>
    </ligand>
</feature>
<keyword evidence="3" id="KW-0511">Multifunctional enzyme</keyword>
<feature type="binding site" evidence="3">
    <location>
        <position position="342"/>
    </location>
    <ligand>
        <name>CTP</name>
        <dbReference type="ChEBI" id="CHEBI:37563"/>
    </ligand>
</feature>
<name>C7R4B5_JONDD</name>
<dbReference type="GO" id="GO:0071513">
    <property type="term" value="C:phosphopantothenoylcysteine decarboxylase complex"/>
    <property type="evidence" value="ECO:0007669"/>
    <property type="project" value="TreeGrafter"/>
</dbReference>
<feature type="binding site" evidence="3">
    <location>
        <begin position="304"/>
        <end position="307"/>
    </location>
    <ligand>
        <name>CTP</name>
        <dbReference type="ChEBI" id="CHEBI:37563"/>
    </ligand>
</feature>
<dbReference type="Pfam" id="PF02441">
    <property type="entry name" value="Flavoprotein"/>
    <property type="match status" value="1"/>
</dbReference>
<dbReference type="STRING" id="471856.Jden_1316"/>